<evidence type="ECO:0000256" key="4">
    <source>
        <dbReference type="ARBA" id="ARBA00022840"/>
    </source>
</evidence>
<dbReference type="RefSeq" id="WP_018968111.1">
    <property type="nucleotide sequence ID" value="NZ_KB899221.1"/>
</dbReference>
<sequence>MTPPKQPIIKLEHVFAGYEEKVALQDVSLEVFHHDFLGVIGPNGGGKTTLMRVILGMMKPFSGKVSYFRNGVQVPELTIGYLPQYNDIDRQFPIAVEEVVLSGLSRQKKLFAPFDANHKQLVALTLEKLGMQDFAKRPIGSLSGGQLQRVLLARAIVSRPEVVVLDEPNTYIDKRFQEQMYQMLDVINRDCAIIIVSHDVGTILQNVKAVACVNRTLHYHDTPEISSDELSEHFGCPIELLGHGNVPHRVLKAHED</sequence>
<dbReference type="PATRIC" id="fig|1122985.7.peg.540"/>
<keyword evidence="3" id="KW-0547">Nucleotide-binding</keyword>
<accession>A0A069QKR4</accession>
<evidence type="ECO:0000256" key="2">
    <source>
        <dbReference type="ARBA" id="ARBA00022448"/>
    </source>
</evidence>
<protein>
    <submittedName>
        <fullName evidence="6">ABC transporter, ATP-binding protein</fullName>
    </submittedName>
</protein>
<dbReference type="PANTHER" id="PTHR42734:SF17">
    <property type="entry name" value="METAL TRANSPORT SYSTEM ATP-BINDING PROTEIN TM_0124-RELATED"/>
    <property type="match status" value="1"/>
</dbReference>
<dbReference type="PROSITE" id="PS50893">
    <property type="entry name" value="ABC_TRANSPORTER_2"/>
    <property type="match status" value="1"/>
</dbReference>
<keyword evidence="2" id="KW-0813">Transport</keyword>
<comment type="similarity">
    <text evidence="1">Belongs to the ABC transporter superfamily.</text>
</comment>
<dbReference type="Proteomes" id="UP000027442">
    <property type="component" value="Unassembled WGS sequence"/>
</dbReference>
<dbReference type="PANTHER" id="PTHR42734">
    <property type="entry name" value="METAL TRANSPORT SYSTEM ATP-BINDING PROTEIN TM_0124-RELATED"/>
    <property type="match status" value="1"/>
</dbReference>
<name>A0A069QKR4_HOYLO</name>
<dbReference type="AlphaFoldDB" id="A0A069QKR4"/>
<dbReference type="InterPro" id="IPR003439">
    <property type="entry name" value="ABC_transporter-like_ATP-bd"/>
</dbReference>
<comment type="caution">
    <text evidence="6">The sequence shown here is derived from an EMBL/GenBank/DDBJ whole genome shotgun (WGS) entry which is preliminary data.</text>
</comment>
<dbReference type="HOGENOM" id="CLU_000604_1_11_10"/>
<dbReference type="GO" id="GO:0005524">
    <property type="term" value="F:ATP binding"/>
    <property type="evidence" value="ECO:0007669"/>
    <property type="project" value="UniProtKB-KW"/>
</dbReference>
<dbReference type="SMART" id="SM00382">
    <property type="entry name" value="AAA"/>
    <property type="match status" value="1"/>
</dbReference>
<evidence type="ECO:0000256" key="1">
    <source>
        <dbReference type="ARBA" id="ARBA00005417"/>
    </source>
</evidence>
<dbReference type="eggNOG" id="COG1121">
    <property type="taxonomic scope" value="Bacteria"/>
</dbReference>
<evidence type="ECO:0000259" key="5">
    <source>
        <dbReference type="PROSITE" id="PS50893"/>
    </source>
</evidence>
<proteinExistence type="inferred from homology"/>
<dbReference type="InterPro" id="IPR003593">
    <property type="entry name" value="AAA+_ATPase"/>
</dbReference>
<evidence type="ECO:0000256" key="3">
    <source>
        <dbReference type="ARBA" id="ARBA00022741"/>
    </source>
</evidence>
<dbReference type="InterPro" id="IPR027417">
    <property type="entry name" value="P-loop_NTPase"/>
</dbReference>
<keyword evidence="7" id="KW-1185">Reference proteome</keyword>
<dbReference type="CDD" id="cd03235">
    <property type="entry name" value="ABC_Metallic_Cations"/>
    <property type="match status" value="1"/>
</dbReference>
<evidence type="ECO:0000313" key="6">
    <source>
        <dbReference type="EMBL" id="KDR53400.1"/>
    </source>
</evidence>
<dbReference type="GO" id="GO:0016887">
    <property type="term" value="F:ATP hydrolysis activity"/>
    <property type="evidence" value="ECO:0007669"/>
    <property type="project" value="InterPro"/>
</dbReference>
<reference evidence="6 7" key="1">
    <citation type="submission" date="2013-08" db="EMBL/GenBank/DDBJ databases">
        <authorList>
            <person name="Weinstock G."/>
            <person name="Sodergren E."/>
            <person name="Wylie T."/>
            <person name="Fulton L."/>
            <person name="Fulton R."/>
            <person name="Fronick C."/>
            <person name="O'Laughlin M."/>
            <person name="Godfrey J."/>
            <person name="Miner T."/>
            <person name="Herter B."/>
            <person name="Appelbaum E."/>
            <person name="Cordes M."/>
            <person name="Lek S."/>
            <person name="Wollam A."/>
            <person name="Pepin K.H."/>
            <person name="Palsikar V.B."/>
            <person name="Mitreva M."/>
            <person name="Wilson R.K."/>
        </authorList>
    </citation>
    <scope>NUCLEOTIDE SEQUENCE [LARGE SCALE GENOMIC DNA]</scope>
    <source>
        <strain evidence="6 7">ATCC 15930</strain>
    </source>
</reference>
<keyword evidence="4 6" id="KW-0067">ATP-binding</keyword>
<gene>
    <name evidence="6" type="ORF">HMPREF1991_00518</name>
</gene>
<dbReference type="EMBL" id="JNGW01000016">
    <property type="protein sequence ID" value="KDR53400.1"/>
    <property type="molecule type" value="Genomic_DNA"/>
</dbReference>
<dbReference type="Pfam" id="PF00005">
    <property type="entry name" value="ABC_tran"/>
    <property type="match status" value="1"/>
</dbReference>
<dbReference type="InterPro" id="IPR017871">
    <property type="entry name" value="ABC_transporter-like_CS"/>
</dbReference>
<feature type="domain" description="ABC transporter" evidence="5">
    <location>
        <begin position="9"/>
        <end position="246"/>
    </location>
</feature>
<dbReference type="PROSITE" id="PS00211">
    <property type="entry name" value="ABC_TRANSPORTER_1"/>
    <property type="match status" value="1"/>
</dbReference>
<dbReference type="SUPFAM" id="SSF52540">
    <property type="entry name" value="P-loop containing nucleoside triphosphate hydrolases"/>
    <property type="match status" value="1"/>
</dbReference>
<evidence type="ECO:0000313" key="7">
    <source>
        <dbReference type="Proteomes" id="UP000027442"/>
    </source>
</evidence>
<dbReference type="Gene3D" id="3.40.50.300">
    <property type="entry name" value="P-loop containing nucleotide triphosphate hydrolases"/>
    <property type="match status" value="1"/>
</dbReference>
<organism evidence="6 7">
    <name type="scientific">Hoylesella loescheii DSM 19665 = JCM 12249 = ATCC 15930</name>
    <dbReference type="NCBI Taxonomy" id="1122985"/>
    <lineage>
        <taxon>Bacteria</taxon>
        <taxon>Pseudomonadati</taxon>
        <taxon>Bacteroidota</taxon>
        <taxon>Bacteroidia</taxon>
        <taxon>Bacteroidales</taxon>
        <taxon>Prevotellaceae</taxon>
        <taxon>Hoylesella</taxon>
    </lineage>
</organism>
<dbReference type="InterPro" id="IPR050153">
    <property type="entry name" value="Metal_Ion_Import_ABC"/>
</dbReference>